<feature type="domain" description="DUF397" evidence="1">
    <location>
        <begin position="7"/>
        <end position="59"/>
    </location>
</feature>
<evidence type="ECO:0000313" key="5">
    <source>
        <dbReference type="Proteomes" id="UP000642014"/>
    </source>
</evidence>
<accession>A0AAV4KBE5</accession>
<sequence length="63" mass="6870">MTETSPNWHKSTYSGNTNDACVEVADNLPLVHVRDTKDHARGELTAAPAAWSAFTAFARTHTV</sequence>
<evidence type="ECO:0000259" key="1">
    <source>
        <dbReference type="Pfam" id="PF04149"/>
    </source>
</evidence>
<dbReference type="Pfam" id="PF04149">
    <property type="entry name" value="DUF397"/>
    <property type="match status" value="1"/>
</dbReference>
<dbReference type="InterPro" id="IPR007278">
    <property type="entry name" value="DUF397"/>
</dbReference>
<organism evidence="2 5">
    <name type="scientific">Streptomyces cinereoruber</name>
    <dbReference type="NCBI Taxonomy" id="67260"/>
    <lineage>
        <taxon>Bacteria</taxon>
        <taxon>Bacillati</taxon>
        <taxon>Actinomycetota</taxon>
        <taxon>Actinomycetes</taxon>
        <taxon>Kitasatosporales</taxon>
        <taxon>Streptomycetaceae</taxon>
        <taxon>Streptomyces</taxon>
    </lineage>
</organism>
<protein>
    <submittedName>
        <fullName evidence="3">DUF397 domain-containing protein</fullName>
    </submittedName>
</protein>
<dbReference type="EMBL" id="BMSJ01000001">
    <property type="protein sequence ID" value="GGR10110.1"/>
    <property type="molecule type" value="Genomic_DNA"/>
</dbReference>
<dbReference type="AlphaFoldDB" id="A0AAV4KBE5"/>
<reference evidence="3 4" key="2">
    <citation type="submission" date="2017-09" db="EMBL/GenBank/DDBJ databases">
        <authorList>
            <person name="Lee N."/>
            <person name="Cho B.-K."/>
        </authorList>
    </citation>
    <scope>NUCLEOTIDE SEQUENCE [LARGE SCALE GENOMIC DNA]</scope>
    <source>
        <strain evidence="3 4">ATCC 19740</strain>
    </source>
</reference>
<evidence type="ECO:0000313" key="4">
    <source>
        <dbReference type="Proteomes" id="UP000326029"/>
    </source>
</evidence>
<dbReference type="Proteomes" id="UP000642014">
    <property type="component" value="Unassembled WGS sequence"/>
</dbReference>
<dbReference type="RefSeq" id="WP_109185073.1">
    <property type="nucleotide sequence ID" value="NZ_BMSJ01000001.1"/>
</dbReference>
<evidence type="ECO:0000313" key="2">
    <source>
        <dbReference type="EMBL" id="GGR10110.1"/>
    </source>
</evidence>
<reference evidence="2" key="3">
    <citation type="submission" date="2023-08" db="EMBL/GenBank/DDBJ databases">
        <authorList>
            <person name="Sun Q."/>
            <person name="Ohkuma M."/>
        </authorList>
    </citation>
    <scope>NUCLEOTIDE SEQUENCE</scope>
    <source>
        <strain evidence="2">JCM 4205</strain>
    </source>
</reference>
<keyword evidence="4" id="KW-1185">Reference proteome</keyword>
<dbReference type="EMBL" id="CP023693">
    <property type="protein sequence ID" value="QEV34063.1"/>
    <property type="molecule type" value="Genomic_DNA"/>
</dbReference>
<reference evidence="2 5" key="1">
    <citation type="journal article" date="2014" name="Int. J. Syst. Evol. Microbiol.">
        <title>Complete genome sequence of Corynebacterium casei LMG S-19264T (=DSM 44701T), isolated from a smear-ripened cheese.</title>
        <authorList>
            <consortium name="US DOE Joint Genome Institute (JGI-PGF)"/>
            <person name="Walter F."/>
            <person name="Albersmeier A."/>
            <person name="Kalinowski J."/>
            <person name="Ruckert C."/>
        </authorList>
    </citation>
    <scope>NUCLEOTIDE SEQUENCE [LARGE SCALE GENOMIC DNA]</scope>
    <source>
        <strain evidence="2 5">JCM 4205</strain>
    </source>
</reference>
<evidence type="ECO:0000313" key="3">
    <source>
        <dbReference type="EMBL" id="QEV34063.1"/>
    </source>
</evidence>
<dbReference type="Proteomes" id="UP000326029">
    <property type="component" value="Chromosome"/>
</dbReference>
<name>A0AAV4KBE5_9ACTN</name>
<proteinExistence type="predicted"/>
<dbReference type="GeneID" id="95455937"/>
<gene>
    <name evidence="3" type="ORF">CP977_19420</name>
    <name evidence="2" type="ORF">GCM10010497_10250</name>
</gene>